<dbReference type="PANTHER" id="PTHR47219">
    <property type="entry name" value="RAB GTPASE-ACTIVATING PROTEIN 1-LIKE"/>
    <property type="match status" value="1"/>
</dbReference>
<organism evidence="3">
    <name type="scientific">Adineta steineri</name>
    <dbReference type="NCBI Taxonomy" id="433720"/>
    <lineage>
        <taxon>Eukaryota</taxon>
        <taxon>Metazoa</taxon>
        <taxon>Spiralia</taxon>
        <taxon>Gnathifera</taxon>
        <taxon>Rotifera</taxon>
        <taxon>Eurotatoria</taxon>
        <taxon>Bdelloidea</taxon>
        <taxon>Adinetida</taxon>
        <taxon>Adinetidae</taxon>
        <taxon>Adineta</taxon>
    </lineage>
</organism>
<evidence type="ECO:0000313" key="6">
    <source>
        <dbReference type="EMBL" id="CAF3738481.1"/>
    </source>
</evidence>
<protein>
    <recommendedName>
        <fullName evidence="2">Rab-GAP TBC domain-containing protein</fullName>
    </recommendedName>
</protein>
<gene>
    <name evidence="4" type="ORF">JYZ213_LOCUS9896</name>
    <name evidence="5" type="ORF">OKA104_LOCUS3826</name>
    <name evidence="6" type="ORF">OXD698_LOCUS14728</name>
    <name evidence="3" type="ORF">VCS650_LOCUS3686</name>
</gene>
<dbReference type="SMART" id="SM00164">
    <property type="entry name" value="TBC"/>
    <property type="match status" value="1"/>
</dbReference>
<dbReference type="Proteomes" id="UP000663844">
    <property type="component" value="Unassembled WGS sequence"/>
</dbReference>
<dbReference type="EMBL" id="CAJOAY010000118">
    <property type="protein sequence ID" value="CAF3545674.1"/>
    <property type="molecule type" value="Genomic_DNA"/>
</dbReference>
<dbReference type="EMBL" id="CAJNOG010000071">
    <property type="protein sequence ID" value="CAF0888671.1"/>
    <property type="molecule type" value="Genomic_DNA"/>
</dbReference>
<dbReference type="Pfam" id="PF00566">
    <property type="entry name" value="RabGAP-TBC"/>
    <property type="match status" value="1"/>
</dbReference>
<evidence type="ECO:0000313" key="5">
    <source>
        <dbReference type="EMBL" id="CAF3545674.1"/>
    </source>
</evidence>
<name>A0A813SDI1_9BILA</name>
<dbReference type="GO" id="GO:0031267">
    <property type="term" value="F:small GTPase binding"/>
    <property type="evidence" value="ECO:0007669"/>
    <property type="project" value="TreeGrafter"/>
</dbReference>
<dbReference type="Proteomes" id="UP000663881">
    <property type="component" value="Unassembled WGS sequence"/>
</dbReference>
<dbReference type="AlphaFoldDB" id="A0A813SDI1"/>
<keyword evidence="1" id="KW-0343">GTPase activation</keyword>
<dbReference type="InterPro" id="IPR000195">
    <property type="entry name" value="Rab-GAP-TBC_dom"/>
</dbReference>
<dbReference type="EMBL" id="CAJOAZ010000939">
    <property type="protein sequence ID" value="CAF3738481.1"/>
    <property type="molecule type" value="Genomic_DNA"/>
</dbReference>
<dbReference type="FunFam" id="1.10.8.270:FF:000007">
    <property type="entry name" value="TBC1 domain family member 10A"/>
    <property type="match status" value="1"/>
</dbReference>
<dbReference type="SUPFAM" id="SSF47923">
    <property type="entry name" value="Ypt/Rab-GAP domain of gyp1p"/>
    <property type="match status" value="2"/>
</dbReference>
<sequence>MVTKQEREEVIDPHGFFVSPDELNTEDAADAAVIRRREQKWLDMFSQWPSFIQSRFDKLKERCRKGIPASVRGQAWYHLSAAKYRQENEDRNCRTGNLFNSYLKQTPDLRVIDDINKDLARSFPDHEMFRKSGSGQQSLFDVLRAYAVHDPAVGYCQAQAPIASILLMHLPAESAFWVFIQINEEYVKGYFSDGLMAVREDALATELLLQRISPKGYRLLRKLDVDPILYTVEWYMTLFSRTYRAPKLYRIWDMFFCEGVKVLFRLALVIVREALEVGPPDIVNRAHRCDNPMDLVSLIKETAKLLSFDVLLAKMEKLPLTDIDLAQACRQARQQLDSELQATKNRKK</sequence>
<dbReference type="Gene3D" id="1.10.10.750">
    <property type="entry name" value="Ypt/Rab-GAP domain of gyp1p, domain 1"/>
    <property type="match status" value="1"/>
</dbReference>
<dbReference type="FunFam" id="1.10.10.750:FF:000001">
    <property type="entry name" value="TBC1 domain family member 10A"/>
    <property type="match status" value="1"/>
</dbReference>
<dbReference type="Proteomes" id="UP000663845">
    <property type="component" value="Unassembled WGS sequence"/>
</dbReference>
<dbReference type="PANTHER" id="PTHR47219:SF4">
    <property type="entry name" value="TBC1 DOMAIN FAMILY MEMBER 10A"/>
    <property type="match status" value="1"/>
</dbReference>
<dbReference type="Gene3D" id="1.10.8.270">
    <property type="entry name" value="putative rabgap domain of human tbc1 domain family member 14 like domains"/>
    <property type="match status" value="1"/>
</dbReference>
<dbReference type="Gene3D" id="1.10.472.80">
    <property type="entry name" value="Ypt/Rab-GAP domain of gyp1p, domain 3"/>
    <property type="match status" value="1"/>
</dbReference>
<comment type="caution">
    <text evidence="3">The sequence shown here is derived from an EMBL/GenBank/DDBJ whole genome shotgun (WGS) entry which is preliminary data.</text>
</comment>
<dbReference type="OrthoDB" id="159449at2759"/>
<reference evidence="3" key="1">
    <citation type="submission" date="2021-02" db="EMBL/GenBank/DDBJ databases">
        <authorList>
            <person name="Nowell W R."/>
        </authorList>
    </citation>
    <scope>NUCLEOTIDE SEQUENCE</scope>
</reference>
<dbReference type="InterPro" id="IPR050302">
    <property type="entry name" value="Rab_GAP_TBC_domain"/>
</dbReference>
<dbReference type="EMBL" id="CAJNON010000020">
    <property type="protein sequence ID" value="CAF0794755.1"/>
    <property type="molecule type" value="Genomic_DNA"/>
</dbReference>
<evidence type="ECO:0000313" key="4">
    <source>
        <dbReference type="EMBL" id="CAF0888671.1"/>
    </source>
</evidence>
<proteinExistence type="predicted"/>
<accession>A0A813SDI1</accession>
<dbReference type="GO" id="GO:0005096">
    <property type="term" value="F:GTPase activator activity"/>
    <property type="evidence" value="ECO:0007669"/>
    <property type="project" value="UniProtKB-KW"/>
</dbReference>
<dbReference type="Proteomes" id="UP000663891">
    <property type="component" value="Unassembled WGS sequence"/>
</dbReference>
<evidence type="ECO:0000256" key="1">
    <source>
        <dbReference type="ARBA" id="ARBA00022468"/>
    </source>
</evidence>
<evidence type="ECO:0000259" key="2">
    <source>
        <dbReference type="PROSITE" id="PS50086"/>
    </source>
</evidence>
<feature type="domain" description="Rab-GAP TBC" evidence="2">
    <location>
        <begin position="66"/>
        <end position="259"/>
    </location>
</feature>
<dbReference type="InterPro" id="IPR035969">
    <property type="entry name" value="Rab-GAP_TBC_sf"/>
</dbReference>
<evidence type="ECO:0000313" key="3">
    <source>
        <dbReference type="EMBL" id="CAF0794755.1"/>
    </source>
</evidence>
<dbReference type="PROSITE" id="PS50086">
    <property type="entry name" value="TBC_RABGAP"/>
    <property type="match status" value="1"/>
</dbReference>